<dbReference type="AlphaFoldDB" id="A0A6A6B913"/>
<evidence type="ECO:0000313" key="3">
    <source>
        <dbReference type="Proteomes" id="UP000799438"/>
    </source>
</evidence>
<protein>
    <submittedName>
        <fullName evidence="2">Uncharacterized protein</fullName>
    </submittedName>
</protein>
<sequence length="97" mass="11043">MYCVQIHNSITLLYIHIYRCIPIHLYLLPPTHPRSLLPDPTPPSPIYVHPSINEPGSERASPPTRVYTCAQRHGGELETDKKKKGRLGYREKKNQGG</sequence>
<dbReference type="RefSeq" id="XP_033395566.1">
    <property type="nucleotide sequence ID" value="XM_033546859.1"/>
</dbReference>
<dbReference type="GeneID" id="54304366"/>
<evidence type="ECO:0000256" key="1">
    <source>
        <dbReference type="SAM" id="MobiDB-lite"/>
    </source>
</evidence>
<gene>
    <name evidence="2" type="ORF">K452DRAFT_56790</name>
</gene>
<feature type="region of interest" description="Disordered" evidence="1">
    <location>
        <begin position="39"/>
        <end position="97"/>
    </location>
</feature>
<keyword evidence="3" id="KW-1185">Reference proteome</keyword>
<reference evidence="2" key="1">
    <citation type="journal article" date="2020" name="Stud. Mycol.">
        <title>101 Dothideomycetes genomes: a test case for predicting lifestyles and emergence of pathogens.</title>
        <authorList>
            <person name="Haridas S."/>
            <person name="Albert R."/>
            <person name="Binder M."/>
            <person name="Bloem J."/>
            <person name="Labutti K."/>
            <person name="Salamov A."/>
            <person name="Andreopoulos B."/>
            <person name="Baker S."/>
            <person name="Barry K."/>
            <person name="Bills G."/>
            <person name="Bluhm B."/>
            <person name="Cannon C."/>
            <person name="Castanera R."/>
            <person name="Culley D."/>
            <person name="Daum C."/>
            <person name="Ezra D."/>
            <person name="Gonzalez J."/>
            <person name="Henrissat B."/>
            <person name="Kuo A."/>
            <person name="Liang C."/>
            <person name="Lipzen A."/>
            <person name="Lutzoni F."/>
            <person name="Magnuson J."/>
            <person name="Mondo S."/>
            <person name="Nolan M."/>
            <person name="Ohm R."/>
            <person name="Pangilinan J."/>
            <person name="Park H.-J."/>
            <person name="Ramirez L."/>
            <person name="Alfaro M."/>
            <person name="Sun H."/>
            <person name="Tritt A."/>
            <person name="Yoshinaga Y."/>
            <person name="Zwiers L.-H."/>
            <person name="Turgeon B."/>
            <person name="Goodwin S."/>
            <person name="Spatafora J."/>
            <person name="Crous P."/>
            <person name="Grigoriev I."/>
        </authorList>
    </citation>
    <scope>NUCLEOTIDE SEQUENCE</scope>
    <source>
        <strain evidence="2">CBS 121167</strain>
    </source>
</reference>
<accession>A0A6A6B913</accession>
<organism evidence="2 3">
    <name type="scientific">Aplosporella prunicola CBS 121167</name>
    <dbReference type="NCBI Taxonomy" id="1176127"/>
    <lineage>
        <taxon>Eukaryota</taxon>
        <taxon>Fungi</taxon>
        <taxon>Dikarya</taxon>
        <taxon>Ascomycota</taxon>
        <taxon>Pezizomycotina</taxon>
        <taxon>Dothideomycetes</taxon>
        <taxon>Dothideomycetes incertae sedis</taxon>
        <taxon>Botryosphaeriales</taxon>
        <taxon>Aplosporellaceae</taxon>
        <taxon>Aplosporella</taxon>
    </lineage>
</organism>
<name>A0A6A6B913_9PEZI</name>
<evidence type="ECO:0000313" key="2">
    <source>
        <dbReference type="EMBL" id="KAF2139853.1"/>
    </source>
</evidence>
<dbReference type="EMBL" id="ML995491">
    <property type="protein sequence ID" value="KAF2139853.1"/>
    <property type="molecule type" value="Genomic_DNA"/>
</dbReference>
<feature type="compositionally biased region" description="Basic and acidic residues" evidence="1">
    <location>
        <begin position="88"/>
        <end position="97"/>
    </location>
</feature>
<dbReference type="Proteomes" id="UP000799438">
    <property type="component" value="Unassembled WGS sequence"/>
</dbReference>
<proteinExistence type="predicted"/>